<sequence>MNSQRGWGLGLLVCAALACAYFTGKVTAQRPLVTTDEINTVEITRQALPATVRVDVRIRADALQQGDNPNDTGSGFFYKSNLIVTNYHVVKDQESLSVTLSDGRTVPAKVVGIDPGIDIAVLKVTGVSAPKTLSFGDSSRLVPGQKTVAIGAPLKYQNFISTGVYSAPTLDLQRDDQLGGEVGEYMLTTAMIQGGNSGGPILDSRGSVIGVADANASPSQLVPGIIGVYIPANIVKQSLSDLETVGVSQRGTLGVTLQNLGDLDPALRQLAGLSSSNGALVGDVPAGSAGARSGLRGSLKNNEGQLLAPLGDVIVAVDGKRVKSSYDVVRQVAAKRPGQTVTLTVWRNKKEVPVKVTLLKRTLAQ</sequence>
<dbReference type="KEGG" id="dez:DKM44_12135"/>
<reference evidence="6 7" key="1">
    <citation type="submission" date="2018-05" db="EMBL/GenBank/DDBJ databases">
        <title>Complete Genome Sequence of Deinococcus sp. strain 17bor-2.</title>
        <authorList>
            <person name="Srinivasan S."/>
        </authorList>
    </citation>
    <scope>NUCLEOTIDE SEQUENCE [LARGE SCALE GENOMIC DNA]</scope>
    <source>
        <strain evidence="6 7">17bor-2</strain>
    </source>
</reference>
<dbReference type="PANTHER" id="PTHR43343">
    <property type="entry name" value="PEPTIDASE S12"/>
    <property type="match status" value="1"/>
</dbReference>
<dbReference type="InterPro" id="IPR043504">
    <property type="entry name" value="Peptidase_S1_PA_chymotrypsin"/>
</dbReference>
<protein>
    <submittedName>
        <fullName evidence="6">Serine protease</fullName>
    </submittedName>
</protein>
<dbReference type="GO" id="GO:0004252">
    <property type="term" value="F:serine-type endopeptidase activity"/>
    <property type="evidence" value="ECO:0007669"/>
    <property type="project" value="InterPro"/>
</dbReference>
<dbReference type="AlphaFoldDB" id="A0A2Z3JFT3"/>
<keyword evidence="3" id="KW-0378">Hydrolase</keyword>
<dbReference type="PANTHER" id="PTHR43343:SF3">
    <property type="entry name" value="PROTEASE DO-LIKE 8, CHLOROPLASTIC"/>
    <property type="match status" value="1"/>
</dbReference>
<dbReference type="Gene3D" id="2.40.10.10">
    <property type="entry name" value="Trypsin-like serine proteases"/>
    <property type="match status" value="2"/>
</dbReference>
<dbReference type="InterPro" id="IPR001478">
    <property type="entry name" value="PDZ"/>
</dbReference>
<evidence type="ECO:0000256" key="2">
    <source>
        <dbReference type="ARBA" id="ARBA00022670"/>
    </source>
</evidence>
<name>A0A2Z3JFT3_9DEIO</name>
<evidence type="ECO:0000313" key="7">
    <source>
        <dbReference type="Proteomes" id="UP000245368"/>
    </source>
</evidence>
<dbReference type="InterPro" id="IPR051201">
    <property type="entry name" value="Chloro_Bact_Ser_Proteases"/>
</dbReference>
<dbReference type="SUPFAM" id="SSF50156">
    <property type="entry name" value="PDZ domain-like"/>
    <property type="match status" value="1"/>
</dbReference>
<organism evidence="6 7">
    <name type="scientific">Deinococcus irradiatisoli</name>
    <dbReference type="NCBI Taxonomy" id="2202254"/>
    <lineage>
        <taxon>Bacteria</taxon>
        <taxon>Thermotogati</taxon>
        <taxon>Deinococcota</taxon>
        <taxon>Deinococci</taxon>
        <taxon>Deinococcales</taxon>
        <taxon>Deinococcaceae</taxon>
        <taxon>Deinococcus</taxon>
    </lineage>
</organism>
<comment type="similarity">
    <text evidence="1">Belongs to the peptidase S1C family.</text>
</comment>
<dbReference type="Proteomes" id="UP000245368">
    <property type="component" value="Chromosome"/>
</dbReference>
<feature type="signal peptide" evidence="4">
    <location>
        <begin position="1"/>
        <end position="28"/>
    </location>
</feature>
<feature type="domain" description="PDZ" evidence="5">
    <location>
        <begin position="251"/>
        <end position="349"/>
    </location>
</feature>
<dbReference type="InterPro" id="IPR036034">
    <property type="entry name" value="PDZ_sf"/>
</dbReference>
<dbReference type="SUPFAM" id="SSF50494">
    <property type="entry name" value="Trypsin-like serine proteases"/>
    <property type="match status" value="1"/>
</dbReference>
<keyword evidence="7" id="KW-1185">Reference proteome</keyword>
<feature type="chain" id="PRO_5016339515" evidence="4">
    <location>
        <begin position="29"/>
        <end position="365"/>
    </location>
</feature>
<evidence type="ECO:0000256" key="3">
    <source>
        <dbReference type="ARBA" id="ARBA00022801"/>
    </source>
</evidence>
<dbReference type="SMART" id="SM00228">
    <property type="entry name" value="PDZ"/>
    <property type="match status" value="1"/>
</dbReference>
<dbReference type="InterPro" id="IPR001940">
    <property type="entry name" value="Peptidase_S1C"/>
</dbReference>
<evidence type="ECO:0000313" key="6">
    <source>
        <dbReference type="EMBL" id="AWN23882.1"/>
    </source>
</evidence>
<dbReference type="RefSeq" id="WP_109827610.1">
    <property type="nucleotide sequence ID" value="NZ_CP029494.1"/>
</dbReference>
<dbReference type="PRINTS" id="PR00834">
    <property type="entry name" value="PROTEASES2C"/>
</dbReference>
<evidence type="ECO:0000256" key="1">
    <source>
        <dbReference type="ARBA" id="ARBA00010541"/>
    </source>
</evidence>
<proteinExistence type="inferred from homology"/>
<dbReference type="Pfam" id="PF13365">
    <property type="entry name" value="Trypsin_2"/>
    <property type="match status" value="1"/>
</dbReference>
<dbReference type="Pfam" id="PF13180">
    <property type="entry name" value="PDZ_2"/>
    <property type="match status" value="1"/>
</dbReference>
<keyword evidence="2 6" id="KW-0645">Protease</keyword>
<dbReference type="GO" id="GO:0006508">
    <property type="term" value="P:proteolysis"/>
    <property type="evidence" value="ECO:0007669"/>
    <property type="project" value="UniProtKB-KW"/>
</dbReference>
<dbReference type="InterPro" id="IPR009003">
    <property type="entry name" value="Peptidase_S1_PA"/>
</dbReference>
<evidence type="ECO:0000259" key="5">
    <source>
        <dbReference type="SMART" id="SM00228"/>
    </source>
</evidence>
<keyword evidence="4" id="KW-0732">Signal</keyword>
<gene>
    <name evidence="6" type="ORF">DKM44_12135</name>
</gene>
<accession>A0A2Z3JFT3</accession>
<dbReference type="EMBL" id="CP029494">
    <property type="protein sequence ID" value="AWN23882.1"/>
    <property type="molecule type" value="Genomic_DNA"/>
</dbReference>
<dbReference type="OrthoDB" id="9766361at2"/>
<dbReference type="Gene3D" id="2.30.42.10">
    <property type="match status" value="1"/>
</dbReference>
<evidence type="ECO:0000256" key="4">
    <source>
        <dbReference type="SAM" id="SignalP"/>
    </source>
</evidence>
<dbReference type="PROSITE" id="PS51257">
    <property type="entry name" value="PROKAR_LIPOPROTEIN"/>
    <property type="match status" value="1"/>
</dbReference>